<name>A0ACB8QWR2_9AGAM</name>
<reference evidence="1" key="2">
    <citation type="journal article" date="2022" name="New Phytol.">
        <title>Evolutionary transition to the ectomycorrhizal habit in the genomes of a hyperdiverse lineage of mushroom-forming fungi.</title>
        <authorList>
            <person name="Looney B."/>
            <person name="Miyauchi S."/>
            <person name="Morin E."/>
            <person name="Drula E."/>
            <person name="Courty P.E."/>
            <person name="Kohler A."/>
            <person name="Kuo A."/>
            <person name="LaButti K."/>
            <person name="Pangilinan J."/>
            <person name="Lipzen A."/>
            <person name="Riley R."/>
            <person name="Andreopoulos W."/>
            <person name="He G."/>
            <person name="Johnson J."/>
            <person name="Nolan M."/>
            <person name="Tritt A."/>
            <person name="Barry K.W."/>
            <person name="Grigoriev I.V."/>
            <person name="Nagy L.G."/>
            <person name="Hibbett D."/>
            <person name="Henrissat B."/>
            <person name="Matheny P.B."/>
            <person name="Labbe J."/>
            <person name="Martin F.M."/>
        </authorList>
    </citation>
    <scope>NUCLEOTIDE SEQUENCE</scope>
    <source>
        <strain evidence="1">EC-137</strain>
    </source>
</reference>
<dbReference type="EMBL" id="MU273477">
    <property type="protein sequence ID" value="KAI0035963.1"/>
    <property type="molecule type" value="Genomic_DNA"/>
</dbReference>
<keyword evidence="2" id="KW-1185">Reference proteome</keyword>
<organism evidence="1 2">
    <name type="scientific">Vararia minispora EC-137</name>
    <dbReference type="NCBI Taxonomy" id="1314806"/>
    <lineage>
        <taxon>Eukaryota</taxon>
        <taxon>Fungi</taxon>
        <taxon>Dikarya</taxon>
        <taxon>Basidiomycota</taxon>
        <taxon>Agaricomycotina</taxon>
        <taxon>Agaricomycetes</taxon>
        <taxon>Russulales</taxon>
        <taxon>Lachnocladiaceae</taxon>
        <taxon>Vararia</taxon>
    </lineage>
</organism>
<reference evidence="1" key="1">
    <citation type="submission" date="2021-02" db="EMBL/GenBank/DDBJ databases">
        <authorList>
            <consortium name="DOE Joint Genome Institute"/>
            <person name="Ahrendt S."/>
            <person name="Looney B.P."/>
            <person name="Miyauchi S."/>
            <person name="Morin E."/>
            <person name="Drula E."/>
            <person name="Courty P.E."/>
            <person name="Chicoki N."/>
            <person name="Fauchery L."/>
            <person name="Kohler A."/>
            <person name="Kuo A."/>
            <person name="Labutti K."/>
            <person name="Pangilinan J."/>
            <person name="Lipzen A."/>
            <person name="Riley R."/>
            <person name="Andreopoulos W."/>
            <person name="He G."/>
            <person name="Johnson J."/>
            <person name="Barry K.W."/>
            <person name="Grigoriev I.V."/>
            <person name="Nagy L."/>
            <person name="Hibbett D."/>
            <person name="Henrissat B."/>
            <person name="Matheny P.B."/>
            <person name="Labbe J."/>
            <person name="Martin F."/>
        </authorList>
    </citation>
    <scope>NUCLEOTIDE SEQUENCE</scope>
    <source>
        <strain evidence="1">EC-137</strain>
    </source>
</reference>
<evidence type="ECO:0000313" key="2">
    <source>
        <dbReference type="Proteomes" id="UP000814128"/>
    </source>
</evidence>
<proteinExistence type="predicted"/>
<protein>
    <submittedName>
        <fullName evidence="1">mRNA capping enzyme-domain-containing protein</fullName>
    </submittedName>
</protein>
<comment type="caution">
    <text evidence="1">The sequence shown here is derived from an EMBL/GenBank/DDBJ whole genome shotgun (WGS) entry which is preliminary data.</text>
</comment>
<sequence>MPAFDPVRDAVLNSPVSGGLSSADAGGPRRATDLSVLLNTSPTISPPPGPSSARTNSPRQRHPPALPSRAASLANILHPTPPTRPPSPPPDQRKQSTLAYNPRRRTPANSVLVPLSPDEIAMYRTQLGQGTMRLAKRKRPLDELEIDLEDDGPRVKRSRDAGLVVEHYNSRPNVGVDQRRESPIIGMRNFNNWIKSVLISAFAHPALQSSQVVGTGRGTAGAMKGKVLDMGCGKGGDLSKWHKAKIKEYIGLDIAAISVDQAATRHTSLRPPRFEATFGALDCYVHPLTRALAPARLAQSFDVVSMQFCMHYAFESLPKARMMLENVSTWLRKGGRVVGTIPNAELLLARLDELPPDDTELSFGNSVYSIKFDDRENRPIYGHRYSFFLRDAVENVPEYVVQWEPFTQLAAEYRLYPVYKKEFHEVFEEFKDHPEFEPLLQRMKVVDGNGETDMDEDQWEAANIYIAFALEKR</sequence>
<accession>A0ACB8QWR2</accession>
<evidence type="ECO:0000313" key="1">
    <source>
        <dbReference type="EMBL" id="KAI0035963.1"/>
    </source>
</evidence>
<dbReference type="Proteomes" id="UP000814128">
    <property type="component" value="Unassembled WGS sequence"/>
</dbReference>
<gene>
    <name evidence="1" type="ORF">K488DRAFT_42200</name>
</gene>